<comment type="caution">
    <text evidence="1">The sequence shown here is derived from an EMBL/GenBank/DDBJ whole genome shotgun (WGS) entry which is preliminary data.</text>
</comment>
<evidence type="ECO:0000313" key="1">
    <source>
        <dbReference type="EMBL" id="TWR85103.1"/>
    </source>
</evidence>
<protein>
    <recommendedName>
        <fullName evidence="3">DUF4128 domain-containing protein</fullName>
    </recommendedName>
</protein>
<dbReference type="Pfam" id="PF13554">
    <property type="entry name" value="Phage_tail_terminator_5"/>
    <property type="match status" value="1"/>
</dbReference>
<proteinExistence type="predicted"/>
<gene>
    <name evidence="1" type="ORF">FJD38_22740</name>
</gene>
<evidence type="ECO:0008006" key="3">
    <source>
        <dbReference type="Google" id="ProtNLM"/>
    </source>
</evidence>
<reference evidence="1 2" key="1">
    <citation type="submission" date="2019-06" db="EMBL/GenBank/DDBJ databases">
        <title>Pseudomonas bimorpha sp. nov. isolated from bovine raw milk and skim milk concentrate.</title>
        <authorList>
            <person name="Hofmann K."/>
            <person name="Huptas C."/>
            <person name="Doll E."/>
            <person name="Scherer S."/>
            <person name="Wenning M."/>
        </authorList>
    </citation>
    <scope>NUCLEOTIDE SEQUENCE [LARGE SCALE GENOMIC DNA]</scope>
    <source>
        <strain evidence="1 2">DSM 108989</strain>
    </source>
</reference>
<dbReference type="EMBL" id="VFIO01000015">
    <property type="protein sequence ID" value="TWR85103.1"/>
    <property type="molecule type" value="Genomic_DNA"/>
</dbReference>
<keyword evidence="2" id="KW-1185">Reference proteome</keyword>
<accession>A0ABY3GBM5</accession>
<organism evidence="1 2">
    <name type="scientific">Pseudomonas saxonica</name>
    <dbReference type="NCBI Taxonomy" id="2600598"/>
    <lineage>
        <taxon>Bacteria</taxon>
        <taxon>Pseudomonadati</taxon>
        <taxon>Pseudomonadota</taxon>
        <taxon>Gammaproteobacteria</taxon>
        <taxon>Pseudomonadales</taxon>
        <taxon>Pseudomonadaceae</taxon>
        <taxon>Pseudomonas</taxon>
    </lineage>
</organism>
<name>A0ABY3GBM5_9PSED</name>
<dbReference type="InterPro" id="IPR025395">
    <property type="entry name" value="Phage_tail_terminator-like"/>
</dbReference>
<dbReference type="RefSeq" id="WP_146387739.1">
    <property type="nucleotide sequence ID" value="NZ_VFIO01000015.1"/>
</dbReference>
<dbReference type="Proteomes" id="UP000318428">
    <property type="component" value="Unassembled WGS sequence"/>
</dbReference>
<sequence>MSDRVIRSLFEMRLKGWADAREPKLPIAFEDVAFTPPPGDATYLKVYLLPGNTDSEDLEGKHTSYRGVLQVSIVTKAGSGRGAAGMIAEELAALYPNNLELQKPGPGKEPFSVYIRSPMTTAPAIQGDSTSSLPVSFQYRADTC</sequence>
<dbReference type="Gene3D" id="3.30.2000.20">
    <property type="match status" value="1"/>
</dbReference>
<evidence type="ECO:0000313" key="2">
    <source>
        <dbReference type="Proteomes" id="UP000318428"/>
    </source>
</evidence>